<keyword evidence="2" id="KW-1185">Reference proteome</keyword>
<gene>
    <name evidence="1" type="ORF">PsorP6_000123</name>
</gene>
<comment type="caution">
    <text evidence="1">The sequence shown here is derived from an EMBL/GenBank/DDBJ whole genome shotgun (WGS) entry which is preliminary data.</text>
</comment>
<dbReference type="EMBL" id="CM047580">
    <property type="protein sequence ID" value="KAI9923102.1"/>
    <property type="molecule type" value="Genomic_DNA"/>
</dbReference>
<accession>A0ACC0WWZ8</accession>
<evidence type="ECO:0000313" key="1">
    <source>
        <dbReference type="EMBL" id="KAI9923102.1"/>
    </source>
</evidence>
<proteinExistence type="predicted"/>
<evidence type="ECO:0000313" key="2">
    <source>
        <dbReference type="Proteomes" id="UP001163321"/>
    </source>
</evidence>
<organism evidence="1 2">
    <name type="scientific">Peronosclerospora sorghi</name>
    <dbReference type="NCBI Taxonomy" id="230839"/>
    <lineage>
        <taxon>Eukaryota</taxon>
        <taxon>Sar</taxon>
        <taxon>Stramenopiles</taxon>
        <taxon>Oomycota</taxon>
        <taxon>Peronosporomycetes</taxon>
        <taxon>Peronosporales</taxon>
        <taxon>Peronosporaceae</taxon>
        <taxon>Peronosclerospora</taxon>
    </lineage>
</organism>
<reference evidence="1 2" key="1">
    <citation type="journal article" date="2022" name="bioRxiv">
        <title>The genome of the oomycete Peronosclerospora sorghi, a cosmopolitan pathogen of maize and sorghum, is inflated with dispersed pseudogenes.</title>
        <authorList>
            <person name="Fletcher K."/>
            <person name="Martin F."/>
            <person name="Isakeit T."/>
            <person name="Cavanaugh K."/>
            <person name="Magill C."/>
            <person name="Michelmore R."/>
        </authorList>
    </citation>
    <scope>NUCLEOTIDE SEQUENCE [LARGE SCALE GENOMIC DNA]</scope>
    <source>
        <strain evidence="1">P6</strain>
    </source>
</reference>
<name>A0ACC0WWZ8_9STRA</name>
<sequence>MRMTGESMETQIMKRGVIDDTKQRPRRWKRQRRIEALRGHRNETQGILKEQRRSYGVDDGVDALSELLLSHFQDFRYRVPIDSPVIVGTTTPLDGGMKTYKRSNVAFRSGARMTRANAVFVLQAGGTLSNVFIAGGGGVFCELHNCAFVNV</sequence>
<dbReference type="Proteomes" id="UP001163321">
    <property type="component" value="Chromosome 1"/>
</dbReference>
<protein>
    <submittedName>
        <fullName evidence="1">Uncharacterized protein</fullName>
    </submittedName>
</protein>